<evidence type="ECO:0000259" key="1">
    <source>
        <dbReference type="PROSITE" id="PS50853"/>
    </source>
</evidence>
<feature type="domain" description="Fibronectin type-III" evidence="1">
    <location>
        <begin position="169"/>
        <end position="260"/>
    </location>
</feature>
<dbReference type="KEGG" id="cheb:HH215_33415"/>
<dbReference type="Proteomes" id="UP000502248">
    <property type="component" value="Chromosome"/>
</dbReference>
<dbReference type="EMBL" id="CP051680">
    <property type="protein sequence ID" value="QJD87601.1"/>
    <property type="molecule type" value="Genomic_DNA"/>
</dbReference>
<dbReference type="InterPro" id="IPR003961">
    <property type="entry name" value="FN3_dom"/>
</dbReference>
<dbReference type="Gene3D" id="2.60.40.10">
    <property type="entry name" value="Immunoglobulins"/>
    <property type="match status" value="1"/>
</dbReference>
<evidence type="ECO:0000313" key="2">
    <source>
        <dbReference type="EMBL" id="QJD87601.1"/>
    </source>
</evidence>
<reference evidence="2 3" key="1">
    <citation type="submission" date="2020-04" db="EMBL/GenBank/DDBJ databases">
        <title>Genome sequencing of novel species.</title>
        <authorList>
            <person name="Heo J."/>
            <person name="Kim S.-J."/>
            <person name="Kim J.-S."/>
            <person name="Hong S.-B."/>
            <person name="Kwon S.-W."/>
        </authorList>
    </citation>
    <scope>NUCLEOTIDE SEQUENCE [LARGE SCALE GENOMIC DNA]</scope>
    <source>
        <strain evidence="2 3">MFER-1</strain>
    </source>
</reference>
<dbReference type="RefSeq" id="WP_169283844.1">
    <property type="nucleotide sequence ID" value="NZ_CP051680.1"/>
</dbReference>
<organism evidence="2 3">
    <name type="scientific">Cohnella herbarum</name>
    <dbReference type="NCBI Taxonomy" id="2728023"/>
    <lineage>
        <taxon>Bacteria</taxon>
        <taxon>Bacillati</taxon>
        <taxon>Bacillota</taxon>
        <taxon>Bacilli</taxon>
        <taxon>Bacillales</taxon>
        <taxon>Paenibacillaceae</taxon>
        <taxon>Cohnella</taxon>
    </lineage>
</organism>
<dbReference type="InterPro" id="IPR036116">
    <property type="entry name" value="FN3_sf"/>
</dbReference>
<proteinExistence type="predicted"/>
<dbReference type="InterPro" id="IPR013783">
    <property type="entry name" value="Ig-like_fold"/>
</dbReference>
<dbReference type="SUPFAM" id="SSF49265">
    <property type="entry name" value="Fibronectin type III"/>
    <property type="match status" value="1"/>
</dbReference>
<dbReference type="AlphaFoldDB" id="A0A7Z2VR14"/>
<evidence type="ECO:0000313" key="3">
    <source>
        <dbReference type="Proteomes" id="UP000502248"/>
    </source>
</evidence>
<accession>A0A7Z2VR14</accession>
<dbReference type="PROSITE" id="PS50853">
    <property type="entry name" value="FN3"/>
    <property type="match status" value="1"/>
</dbReference>
<sequence>MKKVLLFLMGFALIIGLTAPIKSVSAYSEGLLNGKILEIGQIDPIAGVITPSGNTTNLITDNSEGTLFQLYYGNNAENKAKQYAWYTFDSPVTLNAYKIKADGKFSIRAFDENNNQIMSIGTELAGSNHLVIDGTQQNIGAITGVKTVFICAGTENSNPKIYEFDVFSRPQAPINLSATGGNSVVDLSWTSTVGVTNYTLKRSTSSGGPYTTIATNVTNTFYTDPNVTIGTTYYYVVVAVNVIGESTLSNEASATPIAPPNPGRALLTVYISGGQIKEYDLSATELNAFISWYDAKDAGSGPAKYKFVKTWNKGPFKARSEYVIFDKILTFDVDEYDVVNP</sequence>
<dbReference type="SMART" id="SM00060">
    <property type="entry name" value="FN3"/>
    <property type="match status" value="1"/>
</dbReference>
<gene>
    <name evidence="2" type="ORF">HH215_33415</name>
</gene>
<keyword evidence="3" id="KW-1185">Reference proteome</keyword>
<name>A0A7Z2VR14_9BACL</name>
<protein>
    <recommendedName>
        <fullName evidence="1">Fibronectin type-III domain-containing protein</fullName>
    </recommendedName>
</protein>